<protein>
    <submittedName>
        <fullName evidence="1">Uncharacterized protein</fullName>
    </submittedName>
</protein>
<dbReference type="Proteomes" id="UP000672032">
    <property type="component" value="Chromosome 3"/>
</dbReference>
<sequence>MSMGPPPIKTDQSSDDDFLRNIWARHLNTEYPDLEAQTKEEDNVVKRILERAGTDGRIMTKREICAAYRLLRKSTDPLHSKPTPGQLKVVEIVREYLQEPCNAFPAWDPVDKDTVNAEKQLINEIVENRKLGEEYKDIALIGRDYILYKDPDDIDCIVEIMEDHYQIPFKSEGENYVDYEMLLLSIKRYFGNIKDEDDATYWYVTHGGKPIPMSYYRGLPRP</sequence>
<name>A0A8A3PA98_9HELO</name>
<gene>
    <name evidence="1" type="ORF">DSL72_001719</name>
</gene>
<proteinExistence type="predicted"/>
<dbReference type="AlphaFoldDB" id="A0A8A3PA98"/>
<evidence type="ECO:0000313" key="1">
    <source>
        <dbReference type="EMBL" id="QSZ32149.1"/>
    </source>
</evidence>
<accession>A0A8A3PA98</accession>
<dbReference type="EMBL" id="CP063407">
    <property type="protein sequence ID" value="QSZ32149.1"/>
    <property type="molecule type" value="Genomic_DNA"/>
</dbReference>
<evidence type="ECO:0000313" key="2">
    <source>
        <dbReference type="Proteomes" id="UP000672032"/>
    </source>
</evidence>
<reference evidence="1" key="1">
    <citation type="submission" date="2020-10" db="EMBL/GenBank/DDBJ databases">
        <title>Genome Sequence of Monilinia vaccinii-corymbosi Sheds Light on Mummy Berry Disease Infection of Blueberry and Mating Type.</title>
        <authorList>
            <person name="Yow A.G."/>
            <person name="Zhang Y."/>
            <person name="Bansal K."/>
            <person name="Eacker S.M."/>
            <person name="Sullivan S."/>
            <person name="Liachko I."/>
            <person name="Cubeta M.A."/>
            <person name="Rollins J.A."/>
            <person name="Ashrafi H."/>
        </authorList>
    </citation>
    <scope>NUCLEOTIDE SEQUENCE</scope>
    <source>
        <strain evidence="1">RL-1</strain>
    </source>
</reference>
<dbReference type="OrthoDB" id="3555546at2759"/>
<organism evidence="1 2">
    <name type="scientific">Monilinia vaccinii-corymbosi</name>
    <dbReference type="NCBI Taxonomy" id="61207"/>
    <lineage>
        <taxon>Eukaryota</taxon>
        <taxon>Fungi</taxon>
        <taxon>Dikarya</taxon>
        <taxon>Ascomycota</taxon>
        <taxon>Pezizomycotina</taxon>
        <taxon>Leotiomycetes</taxon>
        <taxon>Helotiales</taxon>
        <taxon>Sclerotiniaceae</taxon>
        <taxon>Monilinia</taxon>
    </lineage>
</organism>
<keyword evidence="2" id="KW-1185">Reference proteome</keyword>